<dbReference type="GO" id="GO:0008654">
    <property type="term" value="P:phospholipid biosynthetic process"/>
    <property type="evidence" value="ECO:0007669"/>
    <property type="project" value="UniProtKB-KW"/>
</dbReference>
<feature type="region of interest" description="Disordered" evidence="9">
    <location>
        <begin position="1"/>
        <end position="23"/>
    </location>
</feature>
<protein>
    <submittedName>
        <fullName evidence="11">Diacylglycerol kinase</fullName>
    </submittedName>
</protein>
<dbReference type="InterPro" id="IPR017438">
    <property type="entry name" value="ATP-NAD_kinase_N"/>
</dbReference>
<dbReference type="GO" id="GO:0016301">
    <property type="term" value="F:kinase activity"/>
    <property type="evidence" value="ECO:0007669"/>
    <property type="project" value="UniProtKB-KW"/>
</dbReference>
<evidence type="ECO:0000259" key="10">
    <source>
        <dbReference type="PROSITE" id="PS50146"/>
    </source>
</evidence>
<dbReference type="InterPro" id="IPR045540">
    <property type="entry name" value="YegS/DAGK_C"/>
</dbReference>
<dbReference type="PROSITE" id="PS50146">
    <property type="entry name" value="DAGK"/>
    <property type="match status" value="1"/>
</dbReference>
<dbReference type="SMART" id="SM00046">
    <property type="entry name" value="DAGKc"/>
    <property type="match status" value="1"/>
</dbReference>
<dbReference type="Proteomes" id="UP000610846">
    <property type="component" value="Unassembled WGS sequence"/>
</dbReference>
<dbReference type="InterPro" id="IPR016064">
    <property type="entry name" value="NAD/diacylglycerol_kinase_sf"/>
</dbReference>
<comment type="similarity">
    <text evidence="2">Belongs to the diacylglycerol/lipid kinase family.</text>
</comment>
<evidence type="ECO:0000256" key="9">
    <source>
        <dbReference type="SAM" id="MobiDB-lite"/>
    </source>
</evidence>
<keyword evidence="8" id="KW-1208">Phospholipid metabolism</keyword>
<evidence type="ECO:0000256" key="6">
    <source>
        <dbReference type="ARBA" id="ARBA00022840"/>
    </source>
</evidence>
<dbReference type="InterPro" id="IPR001206">
    <property type="entry name" value="Diacylglycerol_kinase_cat_dom"/>
</dbReference>
<keyword evidence="7" id="KW-0444">Lipid biosynthesis</keyword>
<dbReference type="Pfam" id="PF00781">
    <property type="entry name" value="DAGK_cat"/>
    <property type="match status" value="1"/>
</dbReference>
<dbReference type="Gene3D" id="2.60.200.40">
    <property type="match status" value="1"/>
</dbReference>
<evidence type="ECO:0000256" key="4">
    <source>
        <dbReference type="ARBA" id="ARBA00022741"/>
    </source>
</evidence>
<evidence type="ECO:0000313" key="12">
    <source>
        <dbReference type="Proteomes" id="UP000610846"/>
    </source>
</evidence>
<dbReference type="Pfam" id="PF19279">
    <property type="entry name" value="YegS_C"/>
    <property type="match status" value="1"/>
</dbReference>
<evidence type="ECO:0000256" key="1">
    <source>
        <dbReference type="ARBA" id="ARBA00001946"/>
    </source>
</evidence>
<reference evidence="11" key="2">
    <citation type="submission" date="2020-09" db="EMBL/GenBank/DDBJ databases">
        <authorList>
            <person name="Yu Y."/>
        </authorList>
    </citation>
    <scope>NUCLEOTIDE SEQUENCE</scope>
    <source>
        <strain evidence="11">KCTC 49039</strain>
    </source>
</reference>
<dbReference type="Gene3D" id="3.40.50.10330">
    <property type="entry name" value="Probable inorganic polyphosphate/atp-NAD kinase, domain 1"/>
    <property type="match status" value="1"/>
</dbReference>
<feature type="compositionally biased region" description="Basic and acidic residues" evidence="9">
    <location>
        <begin position="9"/>
        <end position="23"/>
    </location>
</feature>
<dbReference type="AlphaFoldDB" id="A0A927G8A7"/>
<evidence type="ECO:0000256" key="5">
    <source>
        <dbReference type="ARBA" id="ARBA00022777"/>
    </source>
</evidence>
<name>A0A927G8A7_9MICO</name>
<dbReference type="InterPro" id="IPR050187">
    <property type="entry name" value="Lipid_Phosphate_FormReg"/>
</dbReference>
<dbReference type="GO" id="GO:0005524">
    <property type="term" value="F:ATP binding"/>
    <property type="evidence" value="ECO:0007669"/>
    <property type="project" value="UniProtKB-KW"/>
</dbReference>
<keyword evidence="4" id="KW-0547">Nucleotide-binding</keyword>
<keyword evidence="12" id="KW-1185">Reference proteome</keyword>
<keyword evidence="6" id="KW-0067">ATP-binding</keyword>
<gene>
    <name evidence="11" type="ORF">IF651_06720</name>
</gene>
<keyword evidence="7" id="KW-0443">Lipid metabolism</keyword>
<evidence type="ECO:0000256" key="3">
    <source>
        <dbReference type="ARBA" id="ARBA00022679"/>
    </source>
</evidence>
<dbReference type="SUPFAM" id="SSF111331">
    <property type="entry name" value="NAD kinase/diacylglycerol kinase-like"/>
    <property type="match status" value="1"/>
</dbReference>
<proteinExistence type="inferred from homology"/>
<comment type="caution">
    <text evidence="11">The sequence shown here is derived from an EMBL/GenBank/DDBJ whole genome shotgun (WGS) entry which is preliminary data.</text>
</comment>
<evidence type="ECO:0000256" key="7">
    <source>
        <dbReference type="ARBA" id="ARBA00023209"/>
    </source>
</evidence>
<dbReference type="PANTHER" id="PTHR12358:SF54">
    <property type="entry name" value="SPHINGOSINE KINASE RELATED PROTEIN"/>
    <property type="match status" value="1"/>
</dbReference>
<keyword evidence="3" id="KW-0808">Transferase</keyword>
<keyword evidence="5 11" id="KW-0418">Kinase</keyword>
<organism evidence="11 12">
    <name type="scientific">Cellulosimicrobium arenosum</name>
    <dbReference type="NCBI Taxonomy" id="2708133"/>
    <lineage>
        <taxon>Bacteria</taxon>
        <taxon>Bacillati</taxon>
        <taxon>Actinomycetota</taxon>
        <taxon>Actinomycetes</taxon>
        <taxon>Micrococcales</taxon>
        <taxon>Promicromonosporaceae</taxon>
        <taxon>Cellulosimicrobium</taxon>
    </lineage>
</organism>
<evidence type="ECO:0000313" key="11">
    <source>
        <dbReference type="EMBL" id="MBD8078748.1"/>
    </source>
</evidence>
<accession>A0A927G8A7</accession>
<comment type="cofactor">
    <cofactor evidence="1">
        <name>Mg(2+)</name>
        <dbReference type="ChEBI" id="CHEBI:18420"/>
    </cofactor>
</comment>
<keyword evidence="7" id="KW-0594">Phospholipid biosynthesis</keyword>
<reference evidence="11" key="1">
    <citation type="journal article" date="2018" name="Curr. Microbiol.">
        <title>Cellulosimicrobium arenosum sp. nov., Isolated from Marine Sediment Sand.</title>
        <authorList>
            <person name="Oh M."/>
            <person name="Kim J.H."/>
            <person name="Yoon J.H."/>
            <person name="Schumann P."/>
            <person name="Kim W."/>
        </authorList>
    </citation>
    <scope>NUCLEOTIDE SEQUENCE</scope>
    <source>
        <strain evidence="11">KCTC 49039</strain>
    </source>
</reference>
<dbReference type="EMBL" id="JACYHB010000004">
    <property type="protein sequence ID" value="MBD8078748.1"/>
    <property type="molecule type" value="Genomic_DNA"/>
</dbReference>
<evidence type="ECO:0000256" key="2">
    <source>
        <dbReference type="ARBA" id="ARBA00005983"/>
    </source>
</evidence>
<feature type="domain" description="DAGKc" evidence="10">
    <location>
        <begin position="25"/>
        <end position="155"/>
    </location>
</feature>
<sequence>MTGHTRVVPPDHETHEPAAEQRLDRSPLRSAVIVNPNRVEGLDELRATITDRLAGDGWPAPAWLETTAEDPGTGQARQAVDDGAEVVFVSGGDGTVRAVIEGLVGTEVALAILPGGTGNLLATNLGVPPNPTDGIRLALERGRRAIDVGVVDGQVFSVMAGMGLDAAMMEDAPTALKAKAGALAYVVSALKHLADDQMHVEVTVDGQTRRRRARTVLVGNVGRLQAGTNLLPDAEPDNGQMEVAIVAPRNLKHWVQLLWGVVRGKSRVPSREVVRGTTISIVSDRSQPRQLDGDVIDPSERLDVSVRPDALWVCVYQPDESTDLTEGAPDPA</sequence>
<evidence type="ECO:0000256" key="8">
    <source>
        <dbReference type="ARBA" id="ARBA00023264"/>
    </source>
</evidence>
<dbReference type="PANTHER" id="PTHR12358">
    <property type="entry name" value="SPHINGOSINE KINASE"/>
    <property type="match status" value="1"/>
</dbReference>